<dbReference type="SMART" id="SM00108">
    <property type="entry name" value="B_lectin"/>
    <property type="match status" value="1"/>
</dbReference>
<dbReference type="InterPro" id="IPR011009">
    <property type="entry name" value="Kinase-like_dom_sf"/>
</dbReference>
<dbReference type="EMBL" id="VOIH02000006">
    <property type="protein sequence ID" value="KAF3443779.1"/>
    <property type="molecule type" value="Genomic_DNA"/>
</dbReference>
<dbReference type="InterPro" id="IPR021820">
    <property type="entry name" value="S-locus_recpt_kinase_C"/>
</dbReference>
<feature type="domain" description="Apple" evidence="23">
    <location>
        <begin position="327"/>
        <end position="408"/>
    </location>
</feature>
<dbReference type="Gene3D" id="1.10.510.10">
    <property type="entry name" value="Transferase(Phosphotransferase) domain 1"/>
    <property type="match status" value="1"/>
</dbReference>
<dbReference type="InterPro" id="IPR008271">
    <property type="entry name" value="Ser/Thr_kinase_AS"/>
</dbReference>
<dbReference type="InterPro" id="IPR001480">
    <property type="entry name" value="Bulb-type_lectin_dom"/>
</dbReference>
<keyword evidence="6 20" id="KW-0812">Transmembrane</keyword>
<dbReference type="OrthoDB" id="1741851at2759"/>
<dbReference type="CDD" id="cd14066">
    <property type="entry name" value="STKc_IRAK"/>
    <property type="match status" value="1"/>
</dbReference>
<keyword evidence="12 20" id="KW-1133">Transmembrane helix</keyword>
<evidence type="ECO:0000256" key="17">
    <source>
        <dbReference type="ARBA" id="ARBA00047899"/>
    </source>
</evidence>
<comment type="catalytic activity">
    <reaction evidence="18">
        <text>L-seryl-[protein] + ATP = O-phospho-L-seryl-[protein] + ADP + H(+)</text>
        <dbReference type="Rhea" id="RHEA:17989"/>
        <dbReference type="Rhea" id="RHEA-COMP:9863"/>
        <dbReference type="Rhea" id="RHEA-COMP:11604"/>
        <dbReference type="ChEBI" id="CHEBI:15378"/>
        <dbReference type="ChEBI" id="CHEBI:29999"/>
        <dbReference type="ChEBI" id="CHEBI:30616"/>
        <dbReference type="ChEBI" id="CHEBI:83421"/>
        <dbReference type="ChEBI" id="CHEBI:456216"/>
        <dbReference type="EC" id="2.7.11.1"/>
    </reaction>
</comment>
<evidence type="ECO:0000256" key="15">
    <source>
        <dbReference type="ARBA" id="ARBA00023170"/>
    </source>
</evidence>
<keyword evidence="25" id="KW-1185">Reference proteome</keyword>
<evidence type="ECO:0000256" key="9">
    <source>
        <dbReference type="ARBA" id="ARBA00022741"/>
    </source>
</evidence>
<dbReference type="SUPFAM" id="SSF51110">
    <property type="entry name" value="alpha-D-mannose-specific plant lectins"/>
    <property type="match status" value="1"/>
</dbReference>
<feature type="region of interest" description="Disordered" evidence="19">
    <location>
        <begin position="985"/>
        <end position="1010"/>
    </location>
</feature>
<evidence type="ECO:0000313" key="24">
    <source>
        <dbReference type="EMBL" id="KAF3443779.1"/>
    </source>
</evidence>
<evidence type="ECO:0000256" key="5">
    <source>
        <dbReference type="ARBA" id="ARBA00022679"/>
    </source>
</evidence>
<gene>
    <name evidence="24" type="ORF">FNV43_RR13469</name>
</gene>
<evidence type="ECO:0000313" key="25">
    <source>
        <dbReference type="Proteomes" id="UP000796880"/>
    </source>
</evidence>
<feature type="domain" description="Protein kinase" evidence="21">
    <location>
        <begin position="692"/>
        <end position="978"/>
    </location>
</feature>
<evidence type="ECO:0000256" key="18">
    <source>
        <dbReference type="ARBA" id="ARBA00048679"/>
    </source>
</evidence>
<dbReference type="CDD" id="cd00028">
    <property type="entry name" value="B_lectin"/>
    <property type="match status" value="1"/>
</dbReference>
<protein>
    <recommendedName>
        <fullName evidence="2">non-specific serine/threonine protein kinase</fullName>
        <ecNumber evidence="2">2.7.11.1</ecNumber>
    </recommendedName>
</protein>
<dbReference type="PROSITE" id="PS50927">
    <property type="entry name" value="BULB_LECTIN"/>
    <property type="match status" value="1"/>
</dbReference>
<dbReference type="GO" id="GO:0004674">
    <property type="term" value="F:protein serine/threonine kinase activity"/>
    <property type="evidence" value="ECO:0007669"/>
    <property type="project" value="UniProtKB-KW"/>
</dbReference>
<evidence type="ECO:0000256" key="2">
    <source>
        <dbReference type="ARBA" id="ARBA00012513"/>
    </source>
</evidence>
<comment type="catalytic activity">
    <reaction evidence="17">
        <text>L-threonyl-[protein] + ATP = O-phospho-L-threonyl-[protein] + ADP + H(+)</text>
        <dbReference type="Rhea" id="RHEA:46608"/>
        <dbReference type="Rhea" id="RHEA-COMP:11060"/>
        <dbReference type="Rhea" id="RHEA-COMP:11605"/>
        <dbReference type="ChEBI" id="CHEBI:15378"/>
        <dbReference type="ChEBI" id="CHEBI:30013"/>
        <dbReference type="ChEBI" id="CHEBI:30616"/>
        <dbReference type="ChEBI" id="CHEBI:61977"/>
        <dbReference type="ChEBI" id="CHEBI:456216"/>
        <dbReference type="EC" id="2.7.11.1"/>
    </reaction>
</comment>
<dbReference type="PROSITE" id="PS50948">
    <property type="entry name" value="PAN"/>
    <property type="match status" value="1"/>
</dbReference>
<evidence type="ECO:0000256" key="13">
    <source>
        <dbReference type="ARBA" id="ARBA00023136"/>
    </source>
</evidence>
<evidence type="ECO:0000256" key="20">
    <source>
        <dbReference type="SAM" id="Phobius"/>
    </source>
</evidence>
<dbReference type="PANTHER" id="PTHR27002:SF1102">
    <property type="entry name" value="NON-SPECIFIC SERINE_THREONINE PROTEIN KINASE"/>
    <property type="match status" value="1"/>
</dbReference>
<dbReference type="PROSITE" id="PS50011">
    <property type="entry name" value="PROTEIN_KINASE_DOM"/>
    <property type="match status" value="1"/>
</dbReference>
<dbReference type="SMART" id="SM00473">
    <property type="entry name" value="PAN_AP"/>
    <property type="match status" value="1"/>
</dbReference>
<sequence>MLDGSIRDSRKECLISAGQSFQFGFFTLGGGPDDGTRYVGIRYNNTKSQEVVWVANRDRPLSINTGVFTLTKDGELKLLDEHNNTEYWSSSGLERRSSLKRNVTLMDSGNLVLSEEDQVSGSWKVLWQSFDHPTNTFLPGMIMGKDTMLTSLHKASDPGKGRFTFQQVQGDNQYIINDDESGKLIWKSQVYGDLFTRGDDISRILSYLLSNFSRPLRVPELGDSSGMQKINFTQYLKPSGYDNTRLVMNFDGRIQFLGWNNETTVWHTIRSEPSERCHIFNACGDFSSCNSKNWMLCKCLPGYEPKSLNSWIEGDFSGGCIRTSQICNGGVKIDNFLSMKMMKMGGGVAFNILEKECRKKCLSNCKCQAYAYVNNTIRNPNRCWIWLDELSNIQEYTDEGYDIYVRVAPSAIGNFAERTKRDCGTCGTDIIPYPLSTGPNCGDPTYYKFFCNTTTGQVYFVAPNDDRYRVTNINREQRKFSIQINDGQTCGSMDILQKTLQLNDSPVFYINSSCTKQSNSNLILAFDDVTSQELEIHWTQPLEPVCSSSINCIDWPKSSCNATGDGESTCLCNASYHWDPVNFTCTPDVRPSMQPKGSSRKQNVYVVLLGIFASAIVILCATSSVYYLKKKYVANRRESSGDIHGTMAVRVYDNERHIQDLIHSCQFRDDDKREIDVPFFSFQSILAATDNFSEANKLGQGGFGPVYKGKFLEGQYVAIKRLSSGSGQGIEEFKNEVLLIAKLQHRNLVRLLGYCVEREEKILLYEYMPNKSLDSFIFDKKQSLLLNWETRFRIILGIARGLLYLHQDSRLRIIHRDLKTSNILLDEEMNPKISDFGLARIVGGKQTEDNTTRVVGTYGYMSPEYALDGLFSVKSDVFSFGVVVIEIISGKRNTGFYQPEKALSLLGYAWHLWKEDKALNLMEETLSESCRKEEYLKCITVGLLCVQEDPGDRPTMSNVAFMLGSETATLPTPKQPAFVVRRCPSSRASSSSKPETFSNNQLTVTLEDGR</sequence>
<dbReference type="InterPro" id="IPR001245">
    <property type="entry name" value="Ser-Thr/Tyr_kinase_cat_dom"/>
</dbReference>
<feature type="domain" description="Bulb-type lectin" evidence="22">
    <location>
        <begin position="1"/>
        <end position="126"/>
    </location>
</feature>
<evidence type="ECO:0000256" key="7">
    <source>
        <dbReference type="ARBA" id="ARBA00022729"/>
    </source>
</evidence>
<evidence type="ECO:0000256" key="10">
    <source>
        <dbReference type="ARBA" id="ARBA00022777"/>
    </source>
</evidence>
<keyword evidence="8" id="KW-0430">Lectin</keyword>
<evidence type="ECO:0000256" key="11">
    <source>
        <dbReference type="ARBA" id="ARBA00022840"/>
    </source>
</evidence>
<reference evidence="24" key="1">
    <citation type="submission" date="2020-03" db="EMBL/GenBank/DDBJ databases">
        <title>A high-quality chromosome-level genome assembly of a woody plant with both climbing and erect habits, Rhamnella rubrinervis.</title>
        <authorList>
            <person name="Lu Z."/>
            <person name="Yang Y."/>
            <person name="Zhu X."/>
            <person name="Sun Y."/>
        </authorList>
    </citation>
    <scope>NUCLEOTIDE SEQUENCE</scope>
    <source>
        <strain evidence="24">BYM</strain>
        <tissue evidence="24">Leaf</tissue>
    </source>
</reference>
<dbReference type="PROSITE" id="PS00108">
    <property type="entry name" value="PROTEIN_KINASE_ST"/>
    <property type="match status" value="1"/>
</dbReference>
<dbReference type="EC" id="2.7.11.1" evidence="2"/>
<feature type="transmembrane region" description="Helical" evidence="20">
    <location>
        <begin position="604"/>
        <end position="628"/>
    </location>
</feature>
<dbReference type="GO" id="GO:0005524">
    <property type="term" value="F:ATP binding"/>
    <property type="evidence" value="ECO:0007669"/>
    <property type="project" value="UniProtKB-KW"/>
</dbReference>
<evidence type="ECO:0000256" key="4">
    <source>
        <dbReference type="ARBA" id="ARBA00022527"/>
    </source>
</evidence>
<dbReference type="Pfam" id="PF07714">
    <property type="entry name" value="PK_Tyr_Ser-Thr"/>
    <property type="match status" value="1"/>
</dbReference>
<keyword evidence="15" id="KW-0675">Receptor</keyword>
<comment type="subcellular location">
    <subcellularLocation>
        <location evidence="1">Cell membrane</location>
        <topology evidence="1">Single-pass type I membrane protein</topology>
    </subcellularLocation>
</comment>
<keyword evidence="7" id="KW-0732">Signal</keyword>
<keyword evidence="14" id="KW-1015">Disulfide bond</keyword>
<comment type="caution">
    <text evidence="24">The sequence shown here is derived from an EMBL/GenBank/DDBJ whole genome shotgun (WGS) entry which is preliminary data.</text>
</comment>
<evidence type="ECO:0000256" key="1">
    <source>
        <dbReference type="ARBA" id="ARBA00004251"/>
    </source>
</evidence>
<keyword evidence="13 20" id="KW-0472">Membrane</keyword>
<dbReference type="InterPro" id="IPR000858">
    <property type="entry name" value="S_locus_glycoprot_dom"/>
</dbReference>
<keyword evidence="4" id="KW-0723">Serine/threonine-protein kinase</keyword>
<dbReference type="Proteomes" id="UP000796880">
    <property type="component" value="Unassembled WGS sequence"/>
</dbReference>
<evidence type="ECO:0000256" key="3">
    <source>
        <dbReference type="ARBA" id="ARBA00022475"/>
    </source>
</evidence>
<feature type="compositionally biased region" description="Polar residues" evidence="19">
    <location>
        <begin position="993"/>
        <end position="1004"/>
    </location>
</feature>
<dbReference type="SMART" id="SM00220">
    <property type="entry name" value="S_TKc"/>
    <property type="match status" value="1"/>
</dbReference>
<dbReference type="Pfam" id="PF01453">
    <property type="entry name" value="B_lectin"/>
    <property type="match status" value="1"/>
</dbReference>
<dbReference type="Gene3D" id="3.30.200.20">
    <property type="entry name" value="Phosphorylase Kinase, domain 1"/>
    <property type="match status" value="1"/>
</dbReference>
<evidence type="ECO:0000256" key="16">
    <source>
        <dbReference type="ARBA" id="ARBA00023180"/>
    </source>
</evidence>
<dbReference type="Pfam" id="PF11883">
    <property type="entry name" value="DUF3403"/>
    <property type="match status" value="1"/>
</dbReference>
<keyword evidence="16" id="KW-0325">Glycoprotein</keyword>
<accession>A0A8K0MEA2</accession>
<evidence type="ECO:0000256" key="19">
    <source>
        <dbReference type="SAM" id="MobiDB-lite"/>
    </source>
</evidence>
<dbReference type="GO" id="GO:0005886">
    <property type="term" value="C:plasma membrane"/>
    <property type="evidence" value="ECO:0007669"/>
    <property type="project" value="UniProtKB-SubCell"/>
</dbReference>
<keyword evidence="3" id="KW-1003">Cell membrane</keyword>
<dbReference type="SUPFAM" id="SSF56112">
    <property type="entry name" value="Protein kinase-like (PK-like)"/>
    <property type="match status" value="1"/>
</dbReference>
<evidence type="ECO:0000256" key="14">
    <source>
        <dbReference type="ARBA" id="ARBA00023157"/>
    </source>
</evidence>
<dbReference type="Pfam" id="PF00954">
    <property type="entry name" value="S_locus_glycop"/>
    <property type="match status" value="1"/>
</dbReference>
<evidence type="ECO:0000259" key="23">
    <source>
        <dbReference type="PROSITE" id="PS50948"/>
    </source>
</evidence>
<keyword evidence="10" id="KW-0418">Kinase</keyword>
<keyword evidence="5" id="KW-0808">Transferase</keyword>
<dbReference type="InterPro" id="IPR036426">
    <property type="entry name" value="Bulb-type_lectin_dom_sf"/>
</dbReference>
<keyword evidence="9" id="KW-0547">Nucleotide-binding</keyword>
<name>A0A8K0MEA2_9ROSA</name>
<dbReference type="Gene3D" id="2.90.10.10">
    <property type="entry name" value="Bulb-type lectin domain"/>
    <property type="match status" value="1"/>
</dbReference>
<keyword evidence="11" id="KW-0067">ATP-binding</keyword>
<dbReference type="InterPro" id="IPR000719">
    <property type="entry name" value="Prot_kinase_dom"/>
</dbReference>
<dbReference type="Pfam" id="PF08276">
    <property type="entry name" value="PAN_2"/>
    <property type="match status" value="1"/>
</dbReference>
<evidence type="ECO:0000256" key="12">
    <source>
        <dbReference type="ARBA" id="ARBA00022989"/>
    </source>
</evidence>
<proteinExistence type="predicted"/>
<dbReference type="CDD" id="cd01098">
    <property type="entry name" value="PAN_AP_plant"/>
    <property type="match status" value="1"/>
</dbReference>
<evidence type="ECO:0000256" key="8">
    <source>
        <dbReference type="ARBA" id="ARBA00022734"/>
    </source>
</evidence>
<dbReference type="GO" id="GO:0030246">
    <property type="term" value="F:carbohydrate binding"/>
    <property type="evidence" value="ECO:0007669"/>
    <property type="project" value="UniProtKB-KW"/>
</dbReference>
<dbReference type="AlphaFoldDB" id="A0A8K0MEA2"/>
<dbReference type="PANTHER" id="PTHR27002">
    <property type="entry name" value="RECEPTOR-LIKE SERINE/THREONINE-PROTEIN KINASE SD1-8"/>
    <property type="match status" value="1"/>
</dbReference>
<evidence type="ECO:0000259" key="21">
    <source>
        <dbReference type="PROSITE" id="PS50011"/>
    </source>
</evidence>
<dbReference type="FunFam" id="1.10.510.10:FF:000060">
    <property type="entry name" value="G-type lectin S-receptor-like serine/threonine-protein kinase"/>
    <property type="match status" value="1"/>
</dbReference>
<dbReference type="InterPro" id="IPR003609">
    <property type="entry name" value="Pan_app"/>
</dbReference>
<organism evidence="24 25">
    <name type="scientific">Rhamnella rubrinervis</name>
    <dbReference type="NCBI Taxonomy" id="2594499"/>
    <lineage>
        <taxon>Eukaryota</taxon>
        <taxon>Viridiplantae</taxon>
        <taxon>Streptophyta</taxon>
        <taxon>Embryophyta</taxon>
        <taxon>Tracheophyta</taxon>
        <taxon>Spermatophyta</taxon>
        <taxon>Magnoliopsida</taxon>
        <taxon>eudicotyledons</taxon>
        <taxon>Gunneridae</taxon>
        <taxon>Pentapetalae</taxon>
        <taxon>rosids</taxon>
        <taxon>fabids</taxon>
        <taxon>Rosales</taxon>
        <taxon>Rhamnaceae</taxon>
        <taxon>rhamnoid group</taxon>
        <taxon>Rhamneae</taxon>
        <taxon>Rhamnella</taxon>
    </lineage>
</organism>
<evidence type="ECO:0000256" key="6">
    <source>
        <dbReference type="ARBA" id="ARBA00022692"/>
    </source>
</evidence>
<dbReference type="FunFam" id="3.30.200.20:FF:000330">
    <property type="entry name" value="G-type lectin S-receptor-like serine/threonine-protein kinase At4g03230"/>
    <property type="match status" value="1"/>
</dbReference>
<dbReference type="GO" id="GO:0048544">
    <property type="term" value="P:recognition of pollen"/>
    <property type="evidence" value="ECO:0007669"/>
    <property type="project" value="InterPro"/>
</dbReference>
<evidence type="ECO:0000259" key="22">
    <source>
        <dbReference type="PROSITE" id="PS50927"/>
    </source>
</evidence>